<evidence type="ECO:0000313" key="2">
    <source>
        <dbReference type="EMBL" id="HIU69496.1"/>
    </source>
</evidence>
<dbReference type="Pfam" id="PF09586">
    <property type="entry name" value="YfhO"/>
    <property type="match status" value="1"/>
</dbReference>
<dbReference type="PANTHER" id="PTHR38454">
    <property type="entry name" value="INTEGRAL MEMBRANE PROTEIN-RELATED"/>
    <property type="match status" value="1"/>
</dbReference>
<reference evidence="2" key="2">
    <citation type="journal article" date="2021" name="PeerJ">
        <title>Extensive microbial diversity within the chicken gut microbiome revealed by metagenomics and culture.</title>
        <authorList>
            <person name="Gilroy R."/>
            <person name="Ravi A."/>
            <person name="Getino M."/>
            <person name="Pursley I."/>
            <person name="Horton D.L."/>
            <person name="Alikhan N.F."/>
            <person name="Baker D."/>
            <person name="Gharbi K."/>
            <person name="Hall N."/>
            <person name="Watson M."/>
            <person name="Adriaenssens E.M."/>
            <person name="Foster-Nyarko E."/>
            <person name="Jarju S."/>
            <person name="Secka A."/>
            <person name="Antonio M."/>
            <person name="Oren A."/>
            <person name="Chaudhuri R.R."/>
            <person name="La Ragione R."/>
            <person name="Hildebrand F."/>
            <person name="Pallen M.J."/>
        </authorList>
    </citation>
    <scope>NUCLEOTIDE SEQUENCE</scope>
    <source>
        <strain evidence="2">CHK176-6737</strain>
    </source>
</reference>
<feature type="transmembrane region" description="Helical" evidence="1">
    <location>
        <begin position="1000"/>
        <end position="1020"/>
    </location>
</feature>
<feature type="transmembrane region" description="Helical" evidence="1">
    <location>
        <begin position="111"/>
        <end position="131"/>
    </location>
</feature>
<protein>
    <submittedName>
        <fullName evidence="2">YfhO family protein</fullName>
    </submittedName>
</protein>
<organism evidence="2 3">
    <name type="scientific">Candidatus Scybalenecus merdavium</name>
    <dbReference type="NCBI Taxonomy" id="2840939"/>
    <lineage>
        <taxon>Bacteria</taxon>
        <taxon>Bacillati</taxon>
        <taxon>Bacillota</taxon>
        <taxon>Clostridia</taxon>
        <taxon>Eubacteriales</taxon>
        <taxon>Oscillospiraceae</taxon>
        <taxon>Oscillospiraceae incertae sedis</taxon>
        <taxon>Candidatus Scybalenecus</taxon>
    </lineage>
</organism>
<feature type="transmembrane region" description="Helical" evidence="1">
    <location>
        <begin position="581"/>
        <end position="599"/>
    </location>
</feature>
<proteinExistence type="predicted"/>
<feature type="transmembrane region" description="Helical" evidence="1">
    <location>
        <begin position="53"/>
        <end position="72"/>
    </location>
</feature>
<feature type="transmembrane region" description="Helical" evidence="1">
    <location>
        <begin position="551"/>
        <end position="569"/>
    </location>
</feature>
<dbReference type="EMBL" id="DVNM01000032">
    <property type="protein sequence ID" value="HIU69496.1"/>
    <property type="molecule type" value="Genomic_DNA"/>
</dbReference>
<feature type="transmembrane region" description="Helical" evidence="1">
    <location>
        <begin position="606"/>
        <end position="624"/>
    </location>
</feature>
<feature type="transmembrane region" description="Helical" evidence="1">
    <location>
        <begin position="227"/>
        <end position="246"/>
    </location>
</feature>
<feature type="transmembrane region" description="Helical" evidence="1">
    <location>
        <begin position="160"/>
        <end position="179"/>
    </location>
</feature>
<feature type="transmembrane region" description="Helical" evidence="1">
    <location>
        <begin position="21"/>
        <end position="41"/>
    </location>
</feature>
<feature type="transmembrane region" description="Helical" evidence="1">
    <location>
        <begin position="468"/>
        <end position="484"/>
    </location>
</feature>
<dbReference type="PANTHER" id="PTHR38454:SF1">
    <property type="entry name" value="INTEGRAL MEMBRANE PROTEIN"/>
    <property type="match status" value="1"/>
</dbReference>
<dbReference type="AlphaFoldDB" id="A0A9D1MVD7"/>
<evidence type="ECO:0000313" key="3">
    <source>
        <dbReference type="Proteomes" id="UP000824125"/>
    </source>
</evidence>
<comment type="caution">
    <text evidence="2">The sequence shown here is derived from an EMBL/GenBank/DDBJ whole genome shotgun (WGS) entry which is preliminary data.</text>
</comment>
<gene>
    <name evidence="2" type="ORF">IAD23_06005</name>
</gene>
<feature type="transmembrane region" description="Helical" evidence="1">
    <location>
        <begin position="253"/>
        <end position="274"/>
    </location>
</feature>
<accession>A0A9D1MVD7</accession>
<feature type="transmembrane region" description="Helical" evidence="1">
    <location>
        <begin position="84"/>
        <end position="105"/>
    </location>
</feature>
<dbReference type="Proteomes" id="UP000824125">
    <property type="component" value="Unassembled WGS sequence"/>
</dbReference>
<keyword evidence="1" id="KW-0472">Membrane</keyword>
<feature type="transmembrane region" description="Helical" evidence="1">
    <location>
        <begin position="310"/>
        <end position="326"/>
    </location>
</feature>
<sequence length="1042" mass="118005">MDLTQNRSKLHADKIMNGQTVNYTVVFLISFIFMLVCKQILKGFSVPANISLLVSFLVTGVLNFFAVKRLVFHRKAVSPLYQQVLFFLLRMLVACGVYQLANFLFYTTLGATKSLVVCMTGIFVFLFNYVFDRYITFECMEKPEAYQNGRLYKTIFANRFSVLAFFLALFCILFIYLIYKLYPFGDLTVLRMDLYHQYGPLFTELYDRVTNLDSFLYSWETGGGSSFLGNYFNYLSSPLNIIIFLFDRRQMPFFVTTLVALKAALSAATMTYYLKKSRNANSYFSAGFGILYAFCGYFLAYYWNIMWIDAMYLLPLLVLGIEAIIHKTDCRLYIAVLCIQFFSSYYIAYMCCIFAVLYFLVYYFSNYAIQAKCSRGLWQQKGFSLKKVWDLRFIKSGVTFAAASVFSAALLAVVLIPVYMILDSCSATSDTFPTDATTYFNLFDLLANHLAGLTTTIRSSGGDVLPNIYSGILPVILVPLYIMNKDIRLREKVMHLLLVAFLLVSFDSNYLNFIWHAFHFPNDLPYRFSFMYSFMLIVIAFRVFQHFKAVKIRDIATVGLALIVFITLVEKFPTNYSTSSTIFISLALVIVWCAALMLIKKQQLKTFAAGVIVLSLCICEVLVADCNSFVFTQNYSNYTENYDTYEEAIDAIKEQDDSFYRMELSHLVTRMDPSLYNYPGVSVFSSMAYEETAGLQYNLGMFGNRINSYTYNTQTPVYNMMFGLKYIMYTGTGARPSENLYTPVYTTSDGVMTVYENKYYLPVAYGVDTAVKDWKNYEGDPFAIQSDYFEKATGFADVFVPVIYNGTEGSGTSIDEVTQNGTFYYSNDAGAEENVVTLTLMATSSSNTYLYFTSPVIESITIMHGGEVYTQSTDNPYIFDIGQCEFGDEITVQINTKSDDATDSYFSIYAYSLDQDVLDMGYDVLNRSAMNVTDYGDTHIDGEITMAREGYLYTSVPYDAGWRVLIDGEEAQTFSLNGLLCTPISAGQHTVEMHYTPRGIVAGACITAVAAAGGIAVLILRGRKRKKARAAVAVQNAQELPE</sequence>
<feature type="transmembrane region" description="Helical" evidence="1">
    <location>
        <begin position="397"/>
        <end position="422"/>
    </location>
</feature>
<feature type="transmembrane region" description="Helical" evidence="1">
    <location>
        <begin position="524"/>
        <end position="544"/>
    </location>
</feature>
<feature type="transmembrane region" description="Helical" evidence="1">
    <location>
        <begin position="280"/>
        <end position="303"/>
    </location>
</feature>
<feature type="transmembrane region" description="Helical" evidence="1">
    <location>
        <begin position="332"/>
        <end position="365"/>
    </location>
</feature>
<feature type="transmembrane region" description="Helical" evidence="1">
    <location>
        <begin position="496"/>
        <end position="518"/>
    </location>
</feature>
<evidence type="ECO:0000256" key="1">
    <source>
        <dbReference type="SAM" id="Phobius"/>
    </source>
</evidence>
<keyword evidence="1" id="KW-0812">Transmembrane</keyword>
<keyword evidence="1" id="KW-1133">Transmembrane helix</keyword>
<dbReference type="InterPro" id="IPR018580">
    <property type="entry name" value="Uncharacterised_YfhO"/>
</dbReference>
<reference evidence="2" key="1">
    <citation type="submission" date="2020-10" db="EMBL/GenBank/DDBJ databases">
        <authorList>
            <person name="Gilroy R."/>
        </authorList>
    </citation>
    <scope>NUCLEOTIDE SEQUENCE</scope>
    <source>
        <strain evidence="2">CHK176-6737</strain>
    </source>
</reference>
<name>A0A9D1MVD7_9FIRM</name>